<dbReference type="PANTHER" id="PTHR47540">
    <property type="entry name" value="THIAMINE REPRESSIBLE GENES REGULATORY PROTEIN THI5"/>
    <property type="match status" value="1"/>
</dbReference>
<feature type="region of interest" description="Disordered" evidence="6">
    <location>
        <begin position="374"/>
        <end position="395"/>
    </location>
</feature>
<keyword evidence="7" id="KW-0472">Membrane</keyword>
<proteinExistence type="predicted"/>
<dbReference type="EMBL" id="VCAU01000029">
    <property type="protein sequence ID" value="KAF9890077.1"/>
    <property type="molecule type" value="Genomic_DNA"/>
</dbReference>
<gene>
    <name evidence="8" type="ORF">FE257_006238</name>
</gene>
<evidence type="ECO:0000256" key="2">
    <source>
        <dbReference type="ARBA" id="ARBA00023015"/>
    </source>
</evidence>
<reference evidence="8" key="2">
    <citation type="submission" date="2020-02" db="EMBL/GenBank/DDBJ databases">
        <authorList>
            <person name="Gilchrist C.L.M."/>
            <person name="Chooi Y.-H."/>
        </authorList>
    </citation>
    <scope>NUCLEOTIDE SEQUENCE</scope>
    <source>
        <strain evidence="8">MST-FP2251</strain>
    </source>
</reference>
<evidence type="ECO:0000313" key="9">
    <source>
        <dbReference type="Proteomes" id="UP001194746"/>
    </source>
</evidence>
<dbReference type="AlphaFoldDB" id="A0AAD4CPG7"/>
<feature type="transmembrane region" description="Helical" evidence="7">
    <location>
        <begin position="299"/>
        <end position="317"/>
    </location>
</feature>
<keyword evidence="9" id="KW-1185">Reference proteome</keyword>
<comment type="subcellular location">
    <subcellularLocation>
        <location evidence="1">Nucleus</location>
    </subcellularLocation>
</comment>
<keyword evidence="7" id="KW-0812">Transmembrane</keyword>
<evidence type="ECO:0000256" key="5">
    <source>
        <dbReference type="ARBA" id="ARBA00023242"/>
    </source>
</evidence>
<comment type="caution">
    <text evidence="8">The sequence shown here is derived from an EMBL/GenBank/DDBJ whole genome shotgun (WGS) entry which is preliminary data.</text>
</comment>
<keyword evidence="2" id="KW-0805">Transcription regulation</keyword>
<keyword evidence="7" id="KW-1133">Transmembrane helix</keyword>
<evidence type="ECO:0000256" key="7">
    <source>
        <dbReference type="SAM" id="Phobius"/>
    </source>
</evidence>
<keyword evidence="3" id="KW-0238">DNA-binding</keyword>
<dbReference type="InterPro" id="IPR051711">
    <property type="entry name" value="Stress_Response_Reg"/>
</dbReference>
<feature type="compositionally biased region" description="Polar residues" evidence="6">
    <location>
        <begin position="374"/>
        <end position="385"/>
    </location>
</feature>
<organism evidence="8 9">
    <name type="scientific">Aspergillus nanangensis</name>
    <dbReference type="NCBI Taxonomy" id="2582783"/>
    <lineage>
        <taxon>Eukaryota</taxon>
        <taxon>Fungi</taxon>
        <taxon>Dikarya</taxon>
        <taxon>Ascomycota</taxon>
        <taxon>Pezizomycotina</taxon>
        <taxon>Eurotiomycetes</taxon>
        <taxon>Eurotiomycetidae</taxon>
        <taxon>Eurotiales</taxon>
        <taxon>Aspergillaceae</taxon>
        <taxon>Aspergillus</taxon>
        <taxon>Aspergillus subgen. Circumdati</taxon>
    </lineage>
</organism>
<evidence type="ECO:0000256" key="4">
    <source>
        <dbReference type="ARBA" id="ARBA00023163"/>
    </source>
</evidence>
<evidence type="ECO:0000313" key="8">
    <source>
        <dbReference type="EMBL" id="KAF9890077.1"/>
    </source>
</evidence>
<protein>
    <recommendedName>
        <fullName evidence="10">Transcription factor domain-containing protein</fullName>
    </recommendedName>
</protein>
<dbReference type="GO" id="GO:0043565">
    <property type="term" value="F:sequence-specific DNA binding"/>
    <property type="evidence" value="ECO:0007669"/>
    <property type="project" value="TreeGrafter"/>
</dbReference>
<dbReference type="GO" id="GO:0005634">
    <property type="term" value="C:nucleus"/>
    <property type="evidence" value="ECO:0007669"/>
    <property type="project" value="UniProtKB-SubCell"/>
</dbReference>
<keyword evidence="5" id="KW-0539">Nucleus</keyword>
<evidence type="ECO:0000256" key="3">
    <source>
        <dbReference type="ARBA" id="ARBA00023125"/>
    </source>
</evidence>
<evidence type="ECO:0000256" key="6">
    <source>
        <dbReference type="SAM" id="MobiDB-lite"/>
    </source>
</evidence>
<accession>A0AAD4CPG7</accession>
<dbReference type="GO" id="GO:0045944">
    <property type="term" value="P:positive regulation of transcription by RNA polymerase II"/>
    <property type="evidence" value="ECO:0007669"/>
    <property type="project" value="TreeGrafter"/>
</dbReference>
<dbReference type="Proteomes" id="UP001194746">
    <property type="component" value="Unassembled WGS sequence"/>
</dbReference>
<keyword evidence="4" id="KW-0804">Transcription</keyword>
<evidence type="ECO:0000256" key="1">
    <source>
        <dbReference type="ARBA" id="ARBA00004123"/>
    </source>
</evidence>
<evidence type="ECO:0008006" key="10">
    <source>
        <dbReference type="Google" id="ProtNLM"/>
    </source>
</evidence>
<dbReference type="PANTHER" id="PTHR47540:SF3">
    <property type="entry name" value="ZN(II)2CYS6 TRANSCRIPTION FACTOR (EUROFUNG)"/>
    <property type="match status" value="1"/>
</dbReference>
<sequence>MDQSSQFSHREENSLQRNPAMRHMLASQHRISRDQNSSIEQAGRFGLSAQLDHHGTAAEPSSRASPELTQMDLEGHYVGGASGVSFILRIQRKLHRTPSYFSFCDIPLPEFDPTFCLMLSKDDTVRLLQRYFNFTAPVDRFIHQPTVEKWLDEFRETMGAMRNDSSAPARRALLWMIFALSQEHMSRDPAALNATNRIFHDEDIDQELPSTLDDWEIHENPALRQSNGGTSAMLAPVAHFRHFLFSRFARLDDGRGSKPESPHNKAQVEEGVKECLQAAMGIVDCVNEQLESGQMFQTFWFTIYYSFSAMVVLYVYAIQHTGPSEVLGPYLEAATRCKNQMSDAAEPDSLPSRYCLVLEELRLEAVGRPIQPSIDNNSISETSGTVEVREDPAPMNDNGGSSVLMPEFENQESALDFNASPPSPVINIPDWMELESMIFPPTASFGPDTQL</sequence>
<reference evidence="8" key="1">
    <citation type="journal article" date="2019" name="Beilstein J. Org. Chem.">
        <title>Nanangenines: drimane sesquiterpenoids as the dominant metabolite cohort of a novel Australian fungus, Aspergillus nanangensis.</title>
        <authorList>
            <person name="Lacey H.J."/>
            <person name="Gilchrist C.L.M."/>
            <person name="Crombie A."/>
            <person name="Kalaitzis J.A."/>
            <person name="Vuong D."/>
            <person name="Rutledge P.J."/>
            <person name="Turner P."/>
            <person name="Pitt J.I."/>
            <person name="Lacey E."/>
            <person name="Chooi Y.H."/>
            <person name="Piggott A.M."/>
        </authorList>
    </citation>
    <scope>NUCLEOTIDE SEQUENCE</scope>
    <source>
        <strain evidence="8">MST-FP2251</strain>
    </source>
</reference>
<name>A0AAD4CPG7_ASPNN</name>
<dbReference type="CDD" id="cd12148">
    <property type="entry name" value="fungal_TF_MHR"/>
    <property type="match status" value="1"/>
</dbReference>
<feature type="region of interest" description="Disordered" evidence="6">
    <location>
        <begin position="1"/>
        <end position="37"/>
    </location>
</feature>